<dbReference type="OrthoDB" id="265717at2759"/>
<evidence type="ECO:0000313" key="2">
    <source>
        <dbReference type="Proteomes" id="UP000324222"/>
    </source>
</evidence>
<accession>A0A5B7IFA5</accession>
<proteinExistence type="predicted"/>
<dbReference type="EMBL" id="VSRR010055452">
    <property type="protein sequence ID" value="MPC80935.1"/>
    <property type="molecule type" value="Genomic_DNA"/>
</dbReference>
<dbReference type="Gene3D" id="2.170.270.10">
    <property type="entry name" value="SET domain"/>
    <property type="match status" value="1"/>
</dbReference>
<evidence type="ECO:0000313" key="1">
    <source>
        <dbReference type="EMBL" id="MPC80935.1"/>
    </source>
</evidence>
<comment type="caution">
    <text evidence="1">The sequence shown here is derived from an EMBL/GenBank/DDBJ whole genome shotgun (WGS) entry which is preliminary data.</text>
</comment>
<keyword evidence="2" id="KW-1185">Reference proteome</keyword>
<dbReference type="Proteomes" id="UP000324222">
    <property type="component" value="Unassembled WGS sequence"/>
</dbReference>
<organism evidence="1 2">
    <name type="scientific">Portunus trituberculatus</name>
    <name type="common">Swimming crab</name>
    <name type="synonym">Neptunus trituberculatus</name>
    <dbReference type="NCBI Taxonomy" id="210409"/>
    <lineage>
        <taxon>Eukaryota</taxon>
        <taxon>Metazoa</taxon>
        <taxon>Ecdysozoa</taxon>
        <taxon>Arthropoda</taxon>
        <taxon>Crustacea</taxon>
        <taxon>Multicrustacea</taxon>
        <taxon>Malacostraca</taxon>
        <taxon>Eumalacostraca</taxon>
        <taxon>Eucarida</taxon>
        <taxon>Decapoda</taxon>
        <taxon>Pleocyemata</taxon>
        <taxon>Brachyura</taxon>
        <taxon>Eubrachyura</taxon>
        <taxon>Portunoidea</taxon>
        <taxon>Portunidae</taxon>
        <taxon>Portuninae</taxon>
        <taxon>Portunus</taxon>
    </lineage>
</organism>
<gene>
    <name evidence="1" type="ORF">E2C01_075533</name>
</gene>
<name>A0A5B7IFA5_PORTR</name>
<dbReference type="AlphaFoldDB" id="A0A5B7IFA5"/>
<protein>
    <submittedName>
        <fullName evidence="1">Uncharacterized protein</fullName>
    </submittedName>
</protein>
<dbReference type="InterPro" id="IPR046341">
    <property type="entry name" value="SET_dom_sf"/>
</dbReference>
<sequence>MFFRLPALWLKKKLKNTSELTISGVVFLRECYISYTDVVSTSAARRELLYKGWFFLCECKTCLDEERAKYENSIKCGESYFLYQYA</sequence>
<reference evidence="1 2" key="1">
    <citation type="submission" date="2019-05" db="EMBL/GenBank/DDBJ databases">
        <title>Another draft genome of Portunus trituberculatus and its Hox gene families provides insights of decapod evolution.</title>
        <authorList>
            <person name="Jeong J.-H."/>
            <person name="Song I."/>
            <person name="Kim S."/>
            <person name="Choi T."/>
            <person name="Kim D."/>
            <person name="Ryu S."/>
            <person name="Kim W."/>
        </authorList>
    </citation>
    <scope>NUCLEOTIDE SEQUENCE [LARGE SCALE GENOMIC DNA]</scope>
    <source>
        <tissue evidence="1">Muscle</tissue>
    </source>
</reference>